<reference evidence="3 4" key="1">
    <citation type="submission" date="2020-04" db="EMBL/GenBank/DDBJ databases">
        <title>Pseudoalteromonas caenipelagi sp. nov., isolated from a tidal flat.</title>
        <authorList>
            <person name="Park S."/>
            <person name="Yoon J.-H."/>
        </authorList>
    </citation>
    <scope>NUCLEOTIDE SEQUENCE [LARGE SCALE GENOMIC DNA]</scope>
    <source>
        <strain evidence="3 4">JBTF-M23</strain>
    </source>
</reference>
<dbReference type="InterPro" id="IPR011856">
    <property type="entry name" value="tRNA_endonuc-like_dom_sf"/>
</dbReference>
<dbReference type="Gene3D" id="3.40.1350.10">
    <property type="match status" value="1"/>
</dbReference>
<comment type="caution">
    <text evidence="3">The sequence shown here is derived from an EMBL/GenBank/DDBJ whole genome shotgun (WGS) entry which is preliminary data.</text>
</comment>
<keyword evidence="4" id="KW-1185">Reference proteome</keyword>
<dbReference type="RefSeq" id="WP_171626903.1">
    <property type="nucleotide sequence ID" value="NZ_JABBPG010000006.1"/>
</dbReference>
<dbReference type="HAMAP" id="MF_00048">
    <property type="entry name" value="UPF0102"/>
    <property type="match status" value="1"/>
</dbReference>
<dbReference type="NCBIfam" id="NF009150">
    <property type="entry name" value="PRK12497.1-3"/>
    <property type="match status" value="1"/>
</dbReference>
<dbReference type="GO" id="GO:0003676">
    <property type="term" value="F:nucleic acid binding"/>
    <property type="evidence" value="ECO:0007669"/>
    <property type="project" value="InterPro"/>
</dbReference>
<proteinExistence type="inferred from homology"/>
<dbReference type="EMBL" id="JABBPG010000006">
    <property type="protein sequence ID" value="NOU51852.1"/>
    <property type="molecule type" value="Genomic_DNA"/>
</dbReference>
<dbReference type="Proteomes" id="UP000586305">
    <property type="component" value="Unassembled WGS sequence"/>
</dbReference>
<dbReference type="InterPro" id="IPR003509">
    <property type="entry name" value="UPF0102_YraN-like"/>
</dbReference>
<dbReference type="PANTHER" id="PTHR34039:SF1">
    <property type="entry name" value="UPF0102 PROTEIN YRAN"/>
    <property type="match status" value="1"/>
</dbReference>
<evidence type="ECO:0000313" key="3">
    <source>
        <dbReference type="EMBL" id="NOU51852.1"/>
    </source>
</evidence>
<dbReference type="Pfam" id="PF02021">
    <property type="entry name" value="UPF0102"/>
    <property type="match status" value="1"/>
</dbReference>
<dbReference type="NCBIfam" id="TIGR00252">
    <property type="entry name" value="YraN family protein"/>
    <property type="match status" value="1"/>
</dbReference>
<sequence>MFKGLFKNTRDKGEHYERLAKSYLQKQGLEYVQSNYYCPYGEIDLIMRDSNCWVFIEVKYRQSNRFGGALAALGHAKQQKLIRSIYHYLGAQQLHNVPVRVDFIAIEGKNPPNIQWIKSVF</sequence>
<comment type="similarity">
    <text evidence="1 2">Belongs to the UPF0102 family.</text>
</comment>
<name>A0A849VEN1_9GAMM</name>
<accession>A0A849VEN1</accession>
<dbReference type="SUPFAM" id="SSF52980">
    <property type="entry name" value="Restriction endonuclease-like"/>
    <property type="match status" value="1"/>
</dbReference>
<dbReference type="PANTHER" id="PTHR34039">
    <property type="entry name" value="UPF0102 PROTEIN YRAN"/>
    <property type="match status" value="1"/>
</dbReference>
<organism evidence="3 4">
    <name type="scientific">Pseudoalteromonas caenipelagi</name>
    <dbReference type="NCBI Taxonomy" id="2726988"/>
    <lineage>
        <taxon>Bacteria</taxon>
        <taxon>Pseudomonadati</taxon>
        <taxon>Pseudomonadota</taxon>
        <taxon>Gammaproteobacteria</taxon>
        <taxon>Alteromonadales</taxon>
        <taxon>Pseudoalteromonadaceae</taxon>
        <taxon>Pseudoalteromonas</taxon>
    </lineage>
</organism>
<gene>
    <name evidence="3" type="ORF">HG263_15050</name>
</gene>
<dbReference type="InterPro" id="IPR011335">
    <property type="entry name" value="Restrct_endonuc-II-like"/>
</dbReference>
<evidence type="ECO:0000256" key="1">
    <source>
        <dbReference type="ARBA" id="ARBA00006738"/>
    </source>
</evidence>
<dbReference type="CDD" id="cd20736">
    <property type="entry name" value="PoNe_Nuclease"/>
    <property type="match status" value="1"/>
</dbReference>
<evidence type="ECO:0000313" key="4">
    <source>
        <dbReference type="Proteomes" id="UP000586305"/>
    </source>
</evidence>
<dbReference type="AlphaFoldDB" id="A0A849VEN1"/>
<evidence type="ECO:0000256" key="2">
    <source>
        <dbReference type="HAMAP-Rule" id="MF_00048"/>
    </source>
</evidence>
<protein>
    <recommendedName>
        <fullName evidence="2">UPF0102 protein HG263_15050</fullName>
    </recommendedName>
</protein>